<protein>
    <submittedName>
        <fullName evidence="3">Uncharacterized protein</fullName>
    </submittedName>
</protein>
<dbReference type="WBParaSite" id="GPLIN_000788100">
    <property type="protein sequence ID" value="GPLIN_000788100"/>
    <property type="gene ID" value="GPLIN_000788100"/>
</dbReference>
<name>A0A183C4T7_GLOPA</name>
<organism evidence="2 3">
    <name type="scientific">Globodera pallida</name>
    <name type="common">Potato cyst nematode worm</name>
    <name type="synonym">Heterodera pallida</name>
    <dbReference type="NCBI Taxonomy" id="36090"/>
    <lineage>
        <taxon>Eukaryota</taxon>
        <taxon>Metazoa</taxon>
        <taxon>Ecdysozoa</taxon>
        <taxon>Nematoda</taxon>
        <taxon>Chromadorea</taxon>
        <taxon>Rhabditida</taxon>
        <taxon>Tylenchina</taxon>
        <taxon>Tylenchomorpha</taxon>
        <taxon>Tylenchoidea</taxon>
        <taxon>Heteroderidae</taxon>
        <taxon>Heteroderinae</taxon>
        <taxon>Globodera</taxon>
    </lineage>
</organism>
<evidence type="ECO:0000313" key="3">
    <source>
        <dbReference type="WBParaSite" id="GPLIN_000788100"/>
    </source>
</evidence>
<proteinExistence type="predicted"/>
<evidence type="ECO:0000313" key="2">
    <source>
        <dbReference type="Proteomes" id="UP000050741"/>
    </source>
</evidence>
<keyword evidence="2" id="KW-1185">Reference proteome</keyword>
<reference evidence="2" key="1">
    <citation type="submission" date="2014-05" db="EMBL/GenBank/DDBJ databases">
        <title>The genome and life-stage specific transcriptomes of Globodera pallida elucidate key aspects of plant parasitism by a cyst nematode.</title>
        <authorList>
            <person name="Cotton J.A."/>
            <person name="Lilley C.J."/>
            <person name="Jones L.M."/>
            <person name="Kikuchi T."/>
            <person name="Reid A.J."/>
            <person name="Thorpe P."/>
            <person name="Tsai I.J."/>
            <person name="Beasley H."/>
            <person name="Blok V."/>
            <person name="Cock P.J.A."/>
            <person name="Van den Akker S.E."/>
            <person name="Holroyd N."/>
            <person name="Hunt M."/>
            <person name="Mantelin S."/>
            <person name="Naghra H."/>
            <person name="Pain A."/>
            <person name="Palomares-Rius J.E."/>
            <person name="Zarowiecki M."/>
            <person name="Berriman M."/>
            <person name="Jones J.T."/>
            <person name="Urwin P.E."/>
        </authorList>
    </citation>
    <scope>NUCLEOTIDE SEQUENCE [LARGE SCALE GENOMIC DNA]</scope>
    <source>
        <strain evidence="2">Lindley</strain>
    </source>
</reference>
<dbReference type="Proteomes" id="UP000050741">
    <property type="component" value="Unassembled WGS sequence"/>
</dbReference>
<dbReference type="AlphaFoldDB" id="A0A183C4T7"/>
<evidence type="ECO:0000256" key="1">
    <source>
        <dbReference type="SAM" id="MobiDB-lite"/>
    </source>
</evidence>
<sequence>MGPDPETGLKFNIPKPDDPDFVLKNPNSGLPDPTELIQELRAKDECKTKLSRAFAALMTTKAGWASSLKTARNEVKIAK</sequence>
<accession>A0A183C4T7</accession>
<feature type="region of interest" description="Disordered" evidence="1">
    <location>
        <begin position="1"/>
        <end position="33"/>
    </location>
</feature>
<reference evidence="3" key="2">
    <citation type="submission" date="2016-06" db="UniProtKB">
        <authorList>
            <consortium name="WormBaseParasite"/>
        </authorList>
    </citation>
    <scope>IDENTIFICATION</scope>
</reference>